<dbReference type="InterPro" id="IPR002401">
    <property type="entry name" value="Cyt_P450_E_grp-I"/>
</dbReference>
<evidence type="ECO:0000256" key="8">
    <source>
        <dbReference type="RuleBase" id="RU000461"/>
    </source>
</evidence>
<protein>
    <submittedName>
        <fullName evidence="10">OLC1v1030431C1</fullName>
    </submittedName>
</protein>
<comment type="cofactor">
    <cofactor evidence="7">
        <name>heme</name>
        <dbReference type="ChEBI" id="CHEBI:30413"/>
    </cofactor>
</comment>
<dbReference type="PANTHER" id="PTHR47953">
    <property type="entry name" value="OS08G0105600 PROTEIN"/>
    <property type="match status" value="1"/>
</dbReference>
<dbReference type="GO" id="GO:0004497">
    <property type="term" value="F:monooxygenase activity"/>
    <property type="evidence" value="ECO:0007669"/>
    <property type="project" value="UniProtKB-KW"/>
</dbReference>
<evidence type="ECO:0000256" key="7">
    <source>
        <dbReference type="PIRSR" id="PIRSR602401-1"/>
    </source>
</evidence>
<keyword evidence="3 7" id="KW-0479">Metal-binding</keyword>
<dbReference type="InterPro" id="IPR001128">
    <property type="entry name" value="Cyt_P450"/>
</dbReference>
<proteinExistence type="inferred from homology"/>
<dbReference type="AlphaFoldDB" id="A0AAV1CG20"/>
<dbReference type="Pfam" id="PF00067">
    <property type="entry name" value="p450"/>
    <property type="match status" value="1"/>
</dbReference>
<name>A0AAV1CG20_OLDCO</name>
<dbReference type="PRINTS" id="PR00463">
    <property type="entry name" value="EP450I"/>
</dbReference>
<keyword evidence="9" id="KW-0812">Transmembrane</keyword>
<dbReference type="GO" id="GO:0005506">
    <property type="term" value="F:iron ion binding"/>
    <property type="evidence" value="ECO:0007669"/>
    <property type="project" value="InterPro"/>
</dbReference>
<dbReference type="GO" id="GO:0020037">
    <property type="term" value="F:heme binding"/>
    <property type="evidence" value="ECO:0007669"/>
    <property type="project" value="InterPro"/>
</dbReference>
<keyword evidence="9" id="KW-1133">Transmembrane helix</keyword>
<evidence type="ECO:0000256" key="5">
    <source>
        <dbReference type="ARBA" id="ARBA00023004"/>
    </source>
</evidence>
<keyword evidence="11" id="KW-1185">Reference proteome</keyword>
<evidence type="ECO:0000256" key="4">
    <source>
        <dbReference type="ARBA" id="ARBA00023002"/>
    </source>
</evidence>
<dbReference type="PRINTS" id="PR00385">
    <property type="entry name" value="P450"/>
</dbReference>
<dbReference type="EMBL" id="OX459119">
    <property type="protein sequence ID" value="CAI9094654.1"/>
    <property type="molecule type" value="Genomic_DNA"/>
</dbReference>
<dbReference type="SUPFAM" id="SSF48264">
    <property type="entry name" value="Cytochrome P450"/>
    <property type="match status" value="1"/>
</dbReference>
<comment type="similarity">
    <text evidence="1 8">Belongs to the cytochrome P450 family.</text>
</comment>
<evidence type="ECO:0000256" key="2">
    <source>
        <dbReference type="ARBA" id="ARBA00022617"/>
    </source>
</evidence>
<feature type="binding site" description="axial binding residue" evidence="7">
    <location>
        <position position="440"/>
    </location>
    <ligand>
        <name>heme</name>
        <dbReference type="ChEBI" id="CHEBI:30413"/>
    </ligand>
    <ligandPart>
        <name>Fe</name>
        <dbReference type="ChEBI" id="CHEBI:18248"/>
    </ligandPart>
</feature>
<keyword evidence="4 8" id="KW-0560">Oxidoreductase</keyword>
<keyword evidence="9" id="KW-0472">Membrane</keyword>
<keyword evidence="2 7" id="KW-0349">Heme</keyword>
<organism evidence="10 11">
    <name type="scientific">Oldenlandia corymbosa var. corymbosa</name>
    <dbReference type="NCBI Taxonomy" id="529605"/>
    <lineage>
        <taxon>Eukaryota</taxon>
        <taxon>Viridiplantae</taxon>
        <taxon>Streptophyta</taxon>
        <taxon>Embryophyta</taxon>
        <taxon>Tracheophyta</taxon>
        <taxon>Spermatophyta</taxon>
        <taxon>Magnoliopsida</taxon>
        <taxon>eudicotyledons</taxon>
        <taxon>Gunneridae</taxon>
        <taxon>Pentapetalae</taxon>
        <taxon>asterids</taxon>
        <taxon>lamiids</taxon>
        <taxon>Gentianales</taxon>
        <taxon>Rubiaceae</taxon>
        <taxon>Rubioideae</taxon>
        <taxon>Spermacoceae</taxon>
        <taxon>Hedyotis-Oldenlandia complex</taxon>
        <taxon>Oldenlandia</taxon>
    </lineage>
</organism>
<dbReference type="CDD" id="cd11072">
    <property type="entry name" value="CYP71-like"/>
    <property type="match status" value="1"/>
</dbReference>
<evidence type="ECO:0000256" key="6">
    <source>
        <dbReference type="ARBA" id="ARBA00023033"/>
    </source>
</evidence>
<gene>
    <name evidence="10" type="ORF">OLC1_LOCUS5769</name>
</gene>
<evidence type="ECO:0000313" key="10">
    <source>
        <dbReference type="EMBL" id="CAI9094654.1"/>
    </source>
</evidence>
<dbReference type="InterPro" id="IPR036396">
    <property type="entry name" value="Cyt_P450_sf"/>
</dbReference>
<accession>A0AAV1CG20</accession>
<keyword evidence="5 7" id="KW-0408">Iron</keyword>
<dbReference type="GO" id="GO:0009821">
    <property type="term" value="P:alkaloid biosynthetic process"/>
    <property type="evidence" value="ECO:0007669"/>
    <property type="project" value="UniProtKB-ARBA"/>
</dbReference>
<dbReference type="PROSITE" id="PS00086">
    <property type="entry name" value="CYTOCHROME_P450"/>
    <property type="match status" value="1"/>
</dbReference>
<feature type="transmembrane region" description="Helical" evidence="9">
    <location>
        <begin position="6"/>
        <end position="24"/>
    </location>
</feature>
<dbReference type="PANTHER" id="PTHR47953:SF16">
    <property type="entry name" value="CYTOCHROME P450 71D8"/>
    <property type="match status" value="1"/>
</dbReference>
<evidence type="ECO:0000256" key="3">
    <source>
        <dbReference type="ARBA" id="ARBA00022723"/>
    </source>
</evidence>
<sequence>MEIFMTSFVLSSIFAVALTAILLWKGSKSGQRKLLPSPRKLPIIGHLHHLSGAPPHHALRTLSQKYGPLIHLWLGEIPAIVVSSPRLAREVTRTQDIALANRPEFLVGKILCYNSTDIACAPYGEYWRQIRKICTLELLTAKNVRAYGSIRHEEALNLISSIKALVGHSAAIDLTEKLAEYTSSTVVRTAFGKVSKDDHNAFLELVREATPLSSAFEISDLFPSLKILHPFLSIRSKLMKIHYRLDRLLDNIIDQYEKLGQTKTSNEDLLDVLIRVKHNNDLQVPITRDNIKAIMHDIFTAGTETTSSTLDWAMVELIRHPEVMAKLQNEIRTVFGEKETIEEADIQEIGYLKSVVKETLRLHPPVPLLVPRESREQTEIDGNIIPAKTRVLVNAWAIGRDPQYWDDQESFKPERFEGSDKDFAGNHFEYIPFGAGRRMCPGMSFGLASLYLPLALFLHHFNWKLPNGVNPEDLDMGENVSIATSRTNHLLLIPSLHQPFQTSGR</sequence>
<evidence type="ECO:0000256" key="1">
    <source>
        <dbReference type="ARBA" id="ARBA00010617"/>
    </source>
</evidence>
<dbReference type="Gene3D" id="1.10.630.10">
    <property type="entry name" value="Cytochrome P450"/>
    <property type="match status" value="1"/>
</dbReference>
<dbReference type="InterPro" id="IPR017972">
    <property type="entry name" value="Cyt_P450_CS"/>
</dbReference>
<dbReference type="Proteomes" id="UP001161247">
    <property type="component" value="Chromosome 2"/>
</dbReference>
<dbReference type="GO" id="GO:0016705">
    <property type="term" value="F:oxidoreductase activity, acting on paired donors, with incorporation or reduction of molecular oxygen"/>
    <property type="evidence" value="ECO:0007669"/>
    <property type="project" value="InterPro"/>
</dbReference>
<evidence type="ECO:0000256" key="9">
    <source>
        <dbReference type="SAM" id="Phobius"/>
    </source>
</evidence>
<reference evidence="10" key="1">
    <citation type="submission" date="2023-03" db="EMBL/GenBank/DDBJ databases">
        <authorList>
            <person name="Julca I."/>
        </authorList>
    </citation>
    <scope>NUCLEOTIDE SEQUENCE</scope>
</reference>
<dbReference type="FunFam" id="1.10.630.10:FF:000043">
    <property type="entry name" value="Cytochrome P450 99A2"/>
    <property type="match status" value="1"/>
</dbReference>
<evidence type="ECO:0000313" key="11">
    <source>
        <dbReference type="Proteomes" id="UP001161247"/>
    </source>
</evidence>
<keyword evidence="6 8" id="KW-0503">Monooxygenase</keyword>
<dbReference type="InterPro" id="IPR052306">
    <property type="entry name" value="CYP450_71D"/>
</dbReference>